<evidence type="ECO:0000313" key="2">
    <source>
        <dbReference type="Proteomes" id="UP000326671"/>
    </source>
</evidence>
<reference evidence="1 2" key="1">
    <citation type="submission" date="2019-09" db="EMBL/GenBank/DDBJ databases">
        <title>Whole genome sequences of isolates from the Mars Exploration Rovers.</title>
        <authorList>
            <person name="Seuylemezian A."/>
            <person name="Vaishampayan P."/>
        </authorList>
    </citation>
    <scope>NUCLEOTIDE SEQUENCE [LARGE SCALE GENOMIC DNA]</scope>
    <source>
        <strain evidence="1 2">MER_TA_151</strain>
    </source>
</reference>
<protein>
    <submittedName>
        <fullName evidence="1">Uncharacterized protein</fullName>
    </submittedName>
</protein>
<dbReference type="AlphaFoldDB" id="A0A5J5GZ82"/>
<proteinExistence type="predicted"/>
<dbReference type="RefSeq" id="WP_150442675.1">
    <property type="nucleotide sequence ID" value="NZ_VYKL01000049.1"/>
</dbReference>
<sequence length="59" mass="6636">MICIYIEGEVLTRLQGPFIAKIEEETNNNIEAYGINLSSVTLLSLEIHFEPVIEKTKGL</sequence>
<comment type="caution">
    <text evidence="1">The sequence shown here is derived from an EMBL/GenBank/DDBJ whole genome shotgun (WGS) entry which is preliminary data.</text>
</comment>
<name>A0A5J5GZ82_9BACI</name>
<dbReference type="Proteomes" id="UP000326671">
    <property type="component" value="Unassembled WGS sequence"/>
</dbReference>
<gene>
    <name evidence="1" type="ORF">F4V44_24740</name>
</gene>
<keyword evidence="2" id="KW-1185">Reference proteome</keyword>
<dbReference type="EMBL" id="VYKL01000049">
    <property type="protein sequence ID" value="KAA9013590.1"/>
    <property type="molecule type" value="Genomic_DNA"/>
</dbReference>
<organism evidence="1 2">
    <name type="scientific">Niallia endozanthoxylica</name>
    <dbReference type="NCBI Taxonomy" id="2036016"/>
    <lineage>
        <taxon>Bacteria</taxon>
        <taxon>Bacillati</taxon>
        <taxon>Bacillota</taxon>
        <taxon>Bacilli</taxon>
        <taxon>Bacillales</taxon>
        <taxon>Bacillaceae</taxon>
        <taxon>Niallia</taxon>
    </lineage>
</organism>
<evidence type="ECO:0000313" key="1">
    <source>
        <dbReference type="EMBL" id="KAA9013590.1"/>
    </source>
</evidence>
<accession>A0A5J5GZ82</accession>